<dbReference type="OrthoDB" id="1751967at2759"/>
<comment type="caution">
    <text evidence="2">The sequence shown here is derived from an EMBL/GenBank/DDBJ whole genome shotgun (WGS) entry which is preliminary data.</text>
</comment>
<dbReference type="Pfam" id="PF14111">
    <property type="entry name" value="DUF4283"/>
    <property type="match status" value="1"/>
</dbReference>
<dbReference type="InterPro" id="IPR025558">
    <property type="entry name" value="DUF4283"/>
</dbReference>
<evidence type="ECO:0000259" key="1">
    <source>
        <dbReference type="Pfam" id="PF14111"/>
    </source>
</evidence>
<name>A0A1R3GCB4_COCAP</name>
<dbReference type="Gramene" id="OMO55729">
    <property type="protein sequence ID" value="OMO55729"/>
    <property type="gene ID" value="CCACVL1_27054"/>
</dbReference>
<dbReference type="EMBL" id="AWWV01014575">
    <property type="protein sequence ID" value="OMO55729.1"/>
    <property type="molecule type" value="Genomic_DNA"/>
</dbReference>
<keyword evidence="3" id="KW-1185">Reference proteome</keyword>
<feature type="domain" description="DUF4283" evidence="1">
    <location>
        <begin position="24"/>
        <end position="104"/>
    </location>
</feature>
<protein>
    <recommendedName>
        <fullName evidence="1">DUF4283 domain-containing protein</fullName>
    </recommendedName>
</protein>
<dbReference type="AlphaFoldDB" id="A0A1R3GCB4"/>
<gene>
    <name evidence="2" type="ORF">CCACVL1_27054</name>
</gene>
<proteinExistence type="predicted"/>
<dbReference type="Proteomes" id="UP000188268">
    <property type="component" value="Unassembled WGS sequence"/>
</dbReference>
<organism evidence="2 3">
    <name type="scientific">Corchorus capsularis</name>
    <name type="common">Jute</name>
    <dbReference type="NCBI Taxonomy" id="210143"/>
    <lineage>
        <taxon>Eukaryota</taxon>
        <taxon>Viridiplantae</taxon>
        <taxon>Streptophyta</taxon>
        <taxon>Embryophyta</taxon>
        <taxon>Tracheophyta</taxon>
        <taxon>Spermatophyta</taxon>
        <taxon>Magnoliopsida</taxon>
        <taxon>eudicotyledons</taxon>
        <taxon>Gunneridae</taxon>
        <taxon>Pentapetalae</taxon>
        <taxon>rosids</taxon>
        <taxon>malvids</taxon>
        <taxon>Malvales</taxon>
        <taxon>Malvaceae</taxon>
        <taxon>Grewioideae</taxon>
        <taxon>Apeibeae</taxon>
        <taxon>Corchorus</taxon>
    </lineage>
</organism>
<sequence>MEFQGGSGEEVEIELVAAGVEVSEATQFALLGKIVIDRDLNRKGVINVLRSIWNAKDLVDVRELGNNIYGISFANEKGMEFAMENGPWSVLGHSLVLRRWEDRVQKYGAWMRVGPARDKGRGDGVWKRWDEKGSPMLQADYEKEKIAEKAAWV</sequence>
<evidence type="ECO:0000313" key="2">
    <source>
        <dbReference type="EMBL" id="OMO55729.1"/>
    </source>
</evidence>
<reference evidence="2 3" key="1">
    <citation type="submission" date="2013-09" db="EMBL/GenBank/DDBJ databases">
        <title>Corchorus capsularis genome sequencing.</title>
        <authorList>
            <person name="Alam M."/>
            <person name="Haque M.S."/>
            <person name="Islam M.S."/>
            <person name="Emdad E.M."/>
            <person name="Islam M.M."/>
            <person name="Ahmed B."/>
            <person name="Halim A."/>
            <person name="Hossen Q.M.M."/>
            <person name="Hossain M.Z."/>
            <person name="Ahmed R."/>
            <person name="Khan M.M."/>
            <person name="Islam R."/>
            <person name="Rashid M.M."/>
            <person name="Khan S.A."/>
            <person name="Rahman M.S."/>
            <person name="Alam M."/>
        </authorList>
    </citation>
    <scope>NUCLEOTIDE SEQUENCE [LARGE SCALE GENOMIC DNA]</scope>
    <source>
        <strain evidence="3">cv. CVL-1</strain>
        <tissue evidence="2">Whole seedling</tissue>
    </source>
</reference>
<evidence type="ECO:0000313" key="3">
    <source>
        <dbReference type="Proteomes" id="UP000188268"/>
    </source>
</evidence>
<accession>A0A1R3GCB4</accession>